<dbReference type="PANTHER" id="PTHR33571:SF12">
    <property type="entry name" value="BSL3053 PROTEIN"/>
    <property type="match status" value="1"/>
</dbReference>
<sequence length="102" mass="11473">MIGVLENNRQAIAAACVRHGVVRLYAFGSALHDDFKPDESDLDLLVEFGPMEPYARVEAYFGMLEELRTVLGLKIDLVMVGAIKNPYIARDIERTRQMLYAA</sequence>
<reference evidence="12" key="2">
    <citation type="journal article" date="2018" name="Environ. Microbiol.">
        <title>Bloom of a denitrifying methanotroph, 'Candidatus Methylomirabilis limnetica', in a deep stratified lake.</title>
        <authorList>
            <person name="Graf J.S."/>
            <person name="Mayr M.J."/>
            <person name="Marchant H.K."/>
            <person name="Tienken D."/>
            <person name="Hach P.F."/>
            <person name="Brand A."/>
            <person name="Schubert C.J."/>
            <person name="Kuypers M.M."/>
            <person name="Milucka J."/>
        </authorList>
    </citation>
    <scope>NUCLEOTIDE SEQUENCE [LARGE SCALE GENOMIC DNA]</scope>
    <source>
        <strain evidence="12">Zug</strain>
    </source>
</reference>
<dbReference type="InterPro" id="IPR002934">
    <property type="entry name" value="Polymerase_NTP_transf_dom"/>
</dbReference>
<keyword evidence="3" id="KW-0808">Transferase</keyword>
<dbReference type="AlphaFoldDB" id="A0A2T4U045"/>
<dbReference type="GO" id="GO:0016779">
    <property type="term" value="F:nucleotidyltransferase activity"/>
    <property type="evidence" value="ECO:0007669"/>
    <property type="project" value="UniProtKB-KW"/>
</dbReference>
<dbReference type="InterPro" id="IPR043519">
    <property type="entry name" value="NT_sf"/>
</dbReference>
<evidence type="ECO:0000259" key="10">
    <source>
        <dbReference type="Pfam" id="PF01909"/>
    </source>
</evidence>
<protein>
    <recommendedName>
        <fullName evidence="10">Polymerase nucleotidyl transferase domain-containing protein</fullName>
    </recommendedName>
</protein>
<reference evidence="11 12" key="1">
    <citation type="submission" date="2017-09" db="EMBL/GenBank/DDBJ databases">
        <title>Bloom of a denitrifying methanotroph, Candidatus Methylomirabilis limnetica, in a deep stratified lake.</title>
        <authorList>
            <person name="Graf J.S."/>
            <person name="Marchant H.K."/>
            <person name="Tienken D."/>
            <person name="Hach P.F."/>
            <person name="Brand A."/>
            <person name="Schubert C.J."/>
            <person name="Kuypers M.M."/>
            <person name="Milucka J."/>
        </authorList>
    </citation>
    <scope>NUCLEOTIDE SEQUENCE [LARGE SCALE GENOMIC DNA]</scope>
    <source>
        <strain evidence="11 12">Zug</strain>
    </source>
</reference>
<feature type="domain" description="Polymerase nucleotidyl transferase" evidence="10">
    <location>
        <begin position="14"/>
        <end position="97"/>
    </location>
</feature>
<keyword evidence="12" id="KW-1185">Reference proteome</keyword>
<keyword evidence="2" id="KW-1277">Toxin-antitoxin system</keyword>
<evidence type="ECO:0000256" key="6">
    <source>
        <dbReference type="ARBA" id="ARBA00022741"/>
    </source>
</evidence>
<comment type="similarity">
    <text evidence="9">Belongs to the MntA antitoxin family.</text>
</comment>
<dbReference type="Pfam" id="PF01909">
    <property type="entry name" value="NTP_transf_2"/>
    <property type="match status" value="1"/>
</dbReference>
<dbReference type="Proteomes" id="UP000241436">
    <property type="component" value="Unassembled WGS sequence"/>
</dbReference>
<dbReference type="InterPro" id="IPR052038">
    <property type="entry name" value="Type-VII_TA_antitoxin"/>
</dbReference>
<keyword evidence="5" id="KW-0479">Metal-binding</keyword>
<organism evidence="11 12">
    <name type="scientific">Candidatus Methylomirabilis limnetica</name>
    <dbReference type="NCBI Taxonomy" id="2033718"/>
    <lineage>
        <taxon>Bacteria</taxon>
        <taxon>Candidatus Methylomirabilota</taxon>
        <taxon>Candidatus Methylomirabilia</taxon>
        <taxon>Candidatus Methylomirabilales</taxon>
        <taxon>Candidatus Methylomirabilaceae</taxon>
        <taxon>Candidatus Methylomirabilis</taxon>
    </lineage>
</organism>
<dbReference type="GO" id="GO:0046872">
    <property type="term" value="F:metal ion binding"/>
    <property type="evidence" value="ECO:0007669"/>
    <property type="project" value="UniProtKB-KW"/>
</dbReference>
<name>A0A2T4U045_9BACT</name>
<accession>A0A2T4U045</accession>
<evidence type="ECO:0000256" key="3">
    <source>
        <dbReference type="ARBA" id="ARBA00022679"/>
    </source>
</evidence>
<dbReference type="EMBL" id="NVQC01000013">
    <property type="protein sequence ID" value="PTL36744.1"/>
    <property type="molecule type" value="Genomic_DNA"/>
</dbReference>
<dbReference type="CDD" id="cd05403">
    <property type="entry name" value="NT_KNTase_like"/>
    <property type="match status" value="1"/>
</dbReference>
<dbReference type="OrthoDB" id="9809323at2"/>
<evidence type="ECO:0000256" key="4">
    <source>
        <dbReference type="ARBA" id="ARBA00022695"/>
    </source>
</evidence>
<evidence type="ECO:0000256" key="8">
    <source>
        <dbReference type="ARBA" id="ARBA00022842"/>
    </source>
</evidence>
<evidence type="ECO:0000256" key="7">
    <source>
        <dbReference type="ARBA" id="ARBA00022840"/>
    </source>
</evidence>
<gene>
    <name evidence="11" type="ORF">CLG94_03480</name>
</gene>
<comment type="caution">
    <text evidence="11">The sequence shown here is derived from an EMBL/GenBank/DDBJ whole genome shotgun (WGS) entry which is preliminary data.</text>
</comment>
<evidence type="ECO:0000256" key="2">
    <source>
        <dbReference type="ARBA" id="ARBA00022649"/>
    </source>
</evidence>
<proteinExistence type="inferred from homology"/>
<evidence type="ECO:0000313" key="12">
    <source>
        <dbReference type="Proteomes" id="UP000241436"/>
    </source>
</evidence>
<dbReference type="PANTHER" id="PTHR33571">
    <property type="entry name" value="SSL8005 PROTEIN"/>
    <property type="match status" value="1"/>
</dbReference>
<keyword evidence="8" id="KW-0460">Magnesium</keyword>
<comment type="cofactor">
    <cofactor evidence="1">
        <name>Mg(2+)</name>
        <dbReference type="ChEBI" id="CHEBI:18420"/>
    </cofactor>
</comment>
<evidence type="ECO:0000313" key="11">
    <source>
        <dbReference type="EMBL" id="PTL36744.1"/>
    </source>
</evidence>
<keyword evidence="4" id="KW-0548">Nucleotidyltransferase</keyword>
<evidence type="ECO:0000256" key="1">
    <source>
        <dbReference type="ARBA" id="ARBA00001946"/>
    </source>
</evidence>
<evidence type="ECO:0000256" key="5">
    <source>
        <dbReference type="ARBA" id="ARBA00022723"/>
    </source>
</evidence>
<keyword evidence="6" id="KW-0547">Nucleotide-binding</keyword>
<evidence type="ECO:0000256" key="9">
    <source>
        <dbReference type="ARBA" id="ARBA00038276"/>
    </source>
</evidence>
<keyword evidence="7" id="KW-0067">ATP-binding</keyword>
<dbReference type="GO" id="GO:0005524">
    <property type="term" value="F:ATP binding"/>
    <property type="evidence" value="ECO:0007669"/>
    <property type="project" value="UniProtKB-KW"/>
</dbReference>
<dbReference type="Gene3D" id="3.30.460.10">
    <property type="entry name" value="Beta Polymerase, domain 2"/>
    <property type="match status" value="1"/>
</dbReference>
<dbReference type="SUPFAM" id="SSF81301">
    <property type="entry name" value="Nucleotidyltransferase"/>
    <property type="match status" value="1"/>
</dbReference>
<dbReference type="RefSeq" id="WP_107561498.1">
    <property type="nucleotide sequence ID" value="NZ_NVQC01000013.1"/>
</dbReference>